<sequence>MKTEAPLRVVALLDASPSSLAALTTAVTLAASRDAELLALYVEEPELAQCAALPFTREVGASSGAIRPFSLADMARGQACRLARIREALRRALGGRELTHSLEIGRGSVVAEVLRLARAADLLVLGRAGLSARWGRPLGSTCRRLLLEAPCAVLIWDEALAMAPGALRVLGAPAPSALLDWLVAGPLFDRVEALGPVPAGELACRLAGERRGGLLLRRRQLAALLAEEPDWLAPIRLPVLVIP</sequence>
<protein>
    <submittedName>
        <fullName evidence="3">Universal stress protein</fullName>
    </submittedName>
</protein>
<evidence type="ECO:0000313" key="3">
    <source>
        <dbReference type="EMBL" id="MBH8581824.1"/>
    </source>
</evidence>
<feature type="signal peptide" evidence="1">
    <location>
        <begin position="1"/>
        <end position="21"/>
    </location>
</feature>
<proteinExistence type="predicted"/>
<dbReference type="Proteomes" id="UP000651738">
    <property type="component" value="Unassembled WGS sequence"/>
</dbReference>
<comment type="caution">
    <text evidence="3">The sequence shown here is derived from an EMBL/GenBank/DDBJ whole genome shotgun (WGS) entry which is preliminary data.</text>
</comment>
<dbReference type="EMBL" id="JAEDAF010000022">
    <property type="protein sequence ID" value="MBH8581824.1"/>
    <property type="molecule type" value="Genomic_DNA"/>
</dbReference>
<dbReference type="SUPFAM" id="SSF52402">
    <property type="entry name" value="Adenine nucleotide alpha hydrolases-like"/>
    <property type="match status" value="1"/>
</dbReference>
<dbReference type="Gene3D" id="3.40.50.12370">
    <property type="match status" value="1"/>
</dbReference>
<evidence type="ECO:0000259" key="2">
    <source>
        <dbReference type="Pfam" id="PF00582"/>
    </source>
</evidence>
<organism evidence="3 4">
    <name type="scientific">Bisbaumannia pacifica</name>
    <dbReference type="NCBI Taxonomy" id="77098"/>
    <lineage>
        <taxon>Bacteria</taxon>
        <taxon>Pseudomonadati</taxon>
        <taxon>Pseudomonadota</taxon>
        <taxon>Gammaproteobacteria</taxon>
        <taxon>Oceanospirillales</taxon>
        <taxon>Halomonadaceae</taxon>
        <taxon>Bisbaumannia</taxon>
    </lineage>
</organism>
<gene>
    <name evidence="3" type="ORF">I7V36_17115</name>
</gene>
<reference evidence="3 4" key="1">
    <citation type="submission" date="2020-12" db="EMBL/GenBank/DDBJ databases">
        <title>Draft genome sequence of Halomonas pacifica strain CARE-V15.</title>
        <authorList>
            <person name="Vignesh N."/>
            <person name="Thabitha A."/>
            <person name="Saravanan R."/>
            <person name="Manigandan V."/>
        </authorList>
    </citation>
    <scope>NUCLEOTIDE SEQUENCE [LARGE SCALE GENOMIC DNA]</scope>
    <source>
        <strain evidence="3 4">CARE-V15</strain>
    </source>
</reference>
<dbReference type="Pfam" id="PF00582">
    <property type="entry name" value="Usp"/>
    <property type="match status" value="1"/>
</dbReference>
<dbReference type="AlphaFoldDB" id="A0ABD4L5B8"/>
<feature type="chain" id="PRO_5044887268" evidence="1">
    <location>
        <begin position="22"/>
        <end position="243"/>
    </location>
</feature>
<keyword evidence="1" id="KW-0732">Signal</keyword>
<evidence type="ECO:0000256" key="1">
    <source>
        <dbReference type="SAM" id="SignalP"/>
    </source>
</evidence>
<accession>A0ABD4L5B8</accession>
<name>A0ABD4L5B8_9GAMM</name>
<dbReference type="RefSeq" id="WP_198058533.1">
    <property type="nucleotide sequence ID" value="NZ_JAEDAF010000022.1"/>
</dbReference>
<dbReference type="CDD" id="cd00293">
    <property type="entry name" value="USP-like"/>
    <property type="match status" value="1"/>
</dbReference>
<dbReference type="InterPro" id="IPR006016">
    <property type="entry name" value="UspA"/>
</dbReference>
<feature type="domain" description="UspA" evidence="2">
    <location>
        <begin position="8"/>
        <end position="155"/>
    </location>
</feature>
<evidence type="ECO:0000313" key="4">
    <source>
        <dbReference type="Proteomes" id="UP000651738"/>
    </source>
</evidence>